<accession>A0A8J3IJY8</accession>
<gene>
    <name evidence="4" type="primary">yjaD</name>
    <name evidence="4" type="ORF">KSF_010140</name>
</gene>
<organism evidence="4 5">
    <name type="scientific">Reticulibacter mediterranei</name>
    <dbReference type="NCBI Taxonomy" id="2778369"/>
    <lineage>
        <taxon>Bacteria</taxon>
        <taxon>Bacillati</taxon>
        <taxon>Chloroflexota</taxon>
        <taxon>Ktedonobacteria</taxon>
        <taxon>Ktedonobacterales</taxon>
        <taxon>Reticulibacteraceae</taxon>
        <taxon>Reticulibacter</taxon>
    </lineage>
</organism>
<name>A0A8J3IJY8_9CHLR</name>
<keyword evidence="5" id="KW-1185">Reference proteome</keyword>
<dbReference type="PANTHER" id="PTHR43479">
    <property type="entry name" value="ACREF/ENVCD OPERON REPRESSOR-RELATED"/>
    <property type="match status" value="1"/>
</dbReference>
<feature type="domain" description="HTH tetR-type" evidence="3">
    <location>
        <begin position="11"/>
        <end position="71"/>
    </location>
</feature>
<evidence type="ECO:0000313" key="5">
    <source>
        <dbReference type="Proteomes" id="UP000597444"/>
    </source>
</evidence>
<proteinExistence type="predicted"/>
<dbReference type="PROSITE" id="PS50977">
    <property type="entry name" value="HTH_TETR_2"/>
    <property type="match status" value="1"/>
</dbReference>
<dbReference type="InterPro" id="IPR050624">
    <property type="entry name" value="HTH-type_Tx_Regulator"/>
</dbReference>
<dbReference type="Gene3D" id="1.10.357.10">
    <property type="entry name" value="Tetracycline Repressor, domain 2"/>
    <property type="match status" value="1"/>
</dbReference>
<dbReference type="Pfam" id="PF14278">
    <property type="entry name" value="TetR_C_8"/>
    <property type="match status" value="1"/>
</dbReference>
<sequence>MAQSANNLRIKRTRTLLRTALMDLIEERDFEALTVGEIAERAMVSRAGFYRYYQDKYELVEQLFEEAVCTMMSNLNAHPQVVRDSEETQTIPEPWVKFFEHLVEYERLYRVLLGSSKNSWLVASMRASLREALRVRVQQSSSCIQNGKHVADAYDRLAPALAASLLIEVIIRWFEQGRPETPREIALRSSRLLSSLLKEVGTWK</sequence>
<comment type="caution">
    <text evidence="4">The sequence shown here is derived from an EMBL/GenBank/DDBJ whole genome shotgun (WGS) entry which is preliminary data.</text>
</comment>
<reference evidence="4" key="1">
    <citation type="submission" date="2020-10" db="EMBL/GenBank/DDBJ databases">
        <title>Taxonomic study of unclassified bacteria belonging to the class Ktedonobacteria.</title>
        <authorList>
            <person name="Yabe S."/>
            <person name="Wang C.M."/>
            <person name="Zheng Y."/>
            <person name="Sakai Y."/>
            <person name="Cavaletti L."/>
            <person name="Monciardini P."/>
            <person name="Donadio S."/>
        </authorList>
    </citation>
    <scope>NUCLEOTIDE SEQUENCE</scope>
    <source>
        <strain evidence="4">ID150040</strain>
    </source>
</reference>
<evidence type="ECO:0000256" key="1">
    <source>
        <dbReference type="ARBA" id="ARBA00023125"/>
    </source>
</evidence>
<dbReference type="RefSeq" id="WP_220201898.1">
    <property type="nucleotide sequence ID" value="NZ_BNJK01000001.1"/>
</dbReference>
<dbReference type="SUPFAM" id="SSF46689">
    <property type="entry name" value="Homeodomain-like"/>
    <property type="match status" value="1"/>
</dbReference>
<evidence type="ECO:0000259" key="3">
    <source>
        <dbReference type="PROSITE" id="PS50977"/>
    </source>
</evidence>
<dbReference type="Proteomes" id="UP000597444">
    <property type="component" value="Unassembled WGS sequence"/>
</dbReference>
<dbReference type="InterPro" id="IPR009057">
    <property type="entry name" value="Homeodomain-like_sf"/>
</dbReference>
<dbReference type="EMBL" id="BNJK01000001">
    <property type="protein sequence ID" value="GHO90966.1"/>
    <property type="molecule type" value="Genomic_DNA"/>
</dbReference>
<evidence type="ECO:0000313" key="4">
    <source>
        <dbReference type="EMBL" id="GHO90966.1"/>
    </source>
</evidence>
<dbReference type="PANTHER" id="PTHR43479:SF7">
    <property type="entry name" value="TETR-FAMILY TRANSCRIPTIONAL REGULATOR"/>
    <property type="match status" value="1"/>
</dbReference>
<dbReference type="Pfam" id="PF00440">
    <property type="entry name" value="TetR_N"/>
    <property type="match status" value="1"/>
</dbReference>
<dbReference type="InterPro" id="IPR001647">
    <property type="entry name" value="HTH_TetR"/>
</dbReference>
<dbReference type="GO" id="GO:0003677">
    <property type="term" value="F:DNA binding"/>
    <property type="evidence" value="ECO:0007669"/>
    <property type="project" value="UniProtKB-UniRule"/>
</dbReference>
<dbReference type="AlphaFoldDB" id="A0A8J3IJY8"/>
<evidence type="ECO:0000256" key="2">
    <source>
        <dbReference type="PROSITE-ProRule" id="PRU00335"/>
    </source>
</evidence>
<feature type="DNA-binding region" description="H-T-H motif" evidence="2">
    <location>
        <begin position="34"/>
        <end position="53"/>
    </location>
</feature>
<dbReference type="InterPro" id="IPR039532">
    <property type="entry name" value="TetR_C_Firmicutes"/>
</dbReference>
<protein>
    <submittedName>
        <fullName evidence="4">TetR family transcriptional regulator</fullName>
    </submittedName>
</protein>
<keyword evidence="1 2" id="KW-0238">DNA-binding</keyword>